<evidence type="ECO:0000313" key="3">
    <source>
        <dbReference type="Proteomes" id="UP000179266"/>
    </source>
</evidence>
<dbReference type="PANTHER" id="PTHR36842:SF1">
    <property type="entry name" value="PROTEIN TOLB"/>
    <property type="match status" value="1"/>
</dbReference>
<gene>
    <name evidence="2" type="ORF">A2161_21005</name>
</gene>
<dbReference type="AlphaFoldDB" id="A0A1F7RR12"/>
<protein>
    <recommendedName>
        <fullName evidence="4">Dipeptidylpeptidase IV N-terminal domain-containing protein</fullName>
    </recommendedName>
</protein>
<dbReference type="InterPro" id="IPR011042">
    <property type="entry name" value="6-blade_b-propeller_TolB-like"/>
</dbReference>
<dbReference type="EMBL" id="MGDD01000246">
    <property type="protein sequence ID" value="OGL43989.1"/>
    <property type="molecule type" value="Genomic_DNA"/>
</dbReference>
<organism evidence="2 3">
    <name type="scientific">Candidatus Schekmanbacteria bacterium RBG_13_48_7</name>
    <dbReference type="NCBI Taxonomy" id="1817878"/>
    <lineage>
        <taxon>Bacteria</taxon>
        <taxon>Candidatus Schekmaniibacteriota</taxon>
    </lineage>
</organism>
<dbReference type="InterPro" id="IPR011659">
    <property type="entry name" value="WD40"/>
</dbReference>
<dbReference type="SUPFAM" id="SSF82171">
    <property type="entry name" value="DPP6 N-terminal domain-like"/>
    <property type="match status" value="1"/>
</dbReference>
<name>A0A1F7RR12_9BACT</name>
<comment type="similarity">
    <text evidence="1">Belongs to the TolB family.</text>
</comment>
<reference evidence="2 3" key="1">
    <citation type="journal article" date="2016" name="Nat. Commun.">
        <title>Thousands of microbial genomes shed light on interconnected biogeochemical processes in an aquifer system.</title>
        <authorList>
            <person name="Anantharaman K."/>
            <person name="Brown C.T."/>
            <person name="Hug L.A."/>
            <person name="Sharon I."/>
            <person name="Castelle C.J."/>
            <person name="Probst A.J."/>
            <person name="Thomas B.C."/>
            <person name="Singh A."/>
            <person name="Wilkins M.J."/>
            <person name="Karaoz U."/>
            <person name="Brodie E.L."/>
            <person name="Williams K.H."/>
            <person name="Hubbard S.S."/>
            <person name="Banfield J.F."/>
        </authorList>
    </citation>
    <scope>NUCLEOTIDE SEQUENCE [LARGE SCALE GENOMIC DNA]</scope>
</reference>
<comment type="caution">
    <text evidence="2">The sequence shown here is derived from an EMBL/GenBank/DDBJ whole genome shotgun (WGS) entry which is preliminary data.</text>
</comment>
<dbReference type="Gene3D" id="2.120.10.30">
    <property type="entry name" value="TolB, C-terminal domain"/>
    <property type="match status" value="2"/>
</dbReference>
<proteinExistence type="inferred from homology"/>
<accession>A0A1F7RR12</accession>
<sequence>MKEFKKSISCIYYTSRQDIDDPYALCVITPNAVSQKVNLLDVGGCFHPAISPDGAKIAFVSLMYRDIVIYEIVTGEMGNLTQTPEQIELYPIWSPSGSTIMYQDQSGLWTIKSNGTMKKYVHFPHNFSRVCEPCYSPDGCGFIFCGQFHFQNRYNPFIRPHRFYIEPGIETPSWYALTKKGRIASDIYFYVAGKVYPLTAEKDAHLCKFTPDGKNISYVSRGDLWILNMQTKKKENLTDSMDFQATNHSWSPDGKEIVIQAASGDLSNPVFIKHNLVILNIESGRCRDLTDGTNHDVFPCWALHIFPVRCSEN</sequence>
<dbReference type="PANTHER" id="PTHR36842">
    <property type="entry name" value="PROTEIN TOLB HOMOLOG"/>
    <property type="match status" value="1"/>
</dbReference>
<dbReference type="Pfam" id="PF07676">
    <property type="entry name" value="PD40"/>
    <property type="match status" value="2"/>
</dbReference>
<evidence type="ECO:0008006" key="4">
    <source>
        <dbReference type="Google" id="ProtNLM"/>
    </source>
</evidence>
<evidence type="ECO:0000256" key="1">
    <source>
        <dbReference type="ARBA" id="ARBA00009820"/>
    </source>
</evidence>
<dbReference type="Proteomes" id="UP000179266">
    <property type="component" value="Unassembled WGS sequence"/>
</dbReference>
<evidence type="ECO:0000313" key="2">
    <source>
        <dbReference type="EMBL" id="OGL43989.1"/>
    </source>
</evidence>